<dbReference type="Proteomes" id="UP000008811">
    <property type="component" value="Chromosome"/>
</dbReference>
<keyword evidence="2" id="KW-1185">Reference proteome</keyword>
<organism evidence="1 2">
    <name type="scientific">Chlorobaculum parvum (strain DSM 263 / NCIMB 8327)</name>
    <name type="common">Chlorobium vibrioforme subsp. thiosulfatophilum</name>
    <dbReference type="NCBI Taxonomy" id="517417"/>
    <lineage>
        <taxon>Bacteria</taxon>
        <taxon>Pseudomonadati</taxon>
        <taxon>Chlorobiota</taxon>
        <taxon>Chlorobiia</taxon>
        <taxon>Chlorobiales</taxon>
        <taxon>Chlorobiaceae</taxon>
        <taxon>Chlorobaculum</taxon>
    </lineage>
</organism>
<sequence>MMVIRKGIIDRGVAYEQLLKPVQVVIKDDIPQSKAITEQYENIVKKYGRLGRQYEWLARYASWKDLCEIEIGVEGASSYPRRPVYAQLEKELVSQGDSFIIGDTLDDDLFAFFRNFSFPIINKPKFRLLQLAKDQGFYDLMLNTWFCHNPRNGKPCGKCLPCRQVMEESMGFRIPYSGRVRHFFKKNFRV</sequence>
<gene>
    <name evidence="1" type="ordered locus">Cpar_1810</name>
</gene>
<protein>
    <recommendedName>
        <fullName evidence="3">7-cyano-7-deazaguanine synthase</fullName>
    </recommendedName>
</protein>
<dbReference type="KEGG" id="cpc:Cpar_1810"/>
<evidence type="ECO:0008006" key="3">
    <source>
        <dbReference type="Google" id="ProtNLM"/>
    </source>
</evidence>
<proteinExistence type="predicted"/>
<dbReference type="SUPFAM" id="SSF52402">
    <property type="entry name" value="Adenine nucleotide alpha hydrolases-like"/>
    <property type="match status" value="1"/>
</dbReference>
<dbReference type="AlphaFoldDB" id="B3QQJ9"/>
<dbReference type="HOGENOM" id="CLU_096327_0_0_10"/>
<evidence type="ECO:0000313" key="1">
    <source>
        <dbReference type="EMBL" id="ACF12202.1"/>
    </source>
</evidence>
<dbReference type="InterPro" id="IPR014729">
    <property type="entry name" value="Rossmann-like_a/b/a_fold"/>
</dbReference>
<dbReference type="RefSeq" id="WP_012503035.1">
    <property type="nucleotide sequence ID" value="NC_011027.1"/>
</dbReference>
<reference evidence="1" key="1">
    <citation type="submission" date="2008-06" db="EMBL/GenBank/DDBJ databases">
        <title>Complete sequence of Chlorobaculum parvum NCIB 8327.</title>
        <authorList>
            <consortium name="US DOE Joint Genome Institute"/>
            <person name="Lucas S."/>
            <person name="Copeland A."/>
            <person name="Lapidus A."/>
            <person name="Glavina del Rio T."/>
            <person name="Dalin E."/>
            <person name="Tice H."/>
            <person name="Bruce D."/>
            <person name="Goodwin L."/>
            <person name="Pitluck S."/>
            <person name="Schmutz J."/>
            <person name="Larimer F."/>
            <person name="Land M."/>
            <person name="Hauser L."/>
            <person name="Kyrpides N."/>
            <person name="Mikhailova N."/>
            <person name="Zhao F."/>
            <person name="Li T."/>
            <person name="Liu Z."/>
            <person name="Overmann J."/>
            <person name="Bryant D.A."/>
            <person name="Richardson P."/>
        </authorList>
    </citation>
    <scope>NUCLEOTIDE SEQUENCE [LARGE SCALE GENOMIC DNA]</scope>
    <source>
        <strain evidence="1">NCIB 8327</strain>
    </source>
</reference>
<dbReference type="Gene3D" id="3.40.50.620">
    <property type="entry name" value="HUPs"/>
    <property type="match status" value="1"/>
</dbReference>
<evidence type="ECO:0000313" key="2">
    <source>
        <dbReference type="Proteomes" id="UP000008811"/>
    </source>
</evidence>
<dbReference type="EMBL" id="CP001099">
    <property type="protein sequence ID" value="ACF12202.1"/>
    <property type="molecule type" value="Genomic_DNA"/>
</dbReference>
<dbReference type="eggNOG" id="COG0603">
    <property type="taxonomic scope" value="Bacteria"/>
</dbReference>
<accession>B3QQJ9</accession>
<name>B3QQJ9_CHLP8</name>
<dbReference type="OrthoDB" id="597561at2"/>
<dbReference type="STRING" id="517417.Cpar_1810"/>